<protein>
    <submittedName>
        <fullName evidence="4">Carbohydrate-binding module family 50 protein</fullName>
    </submittedName>
</protein>
<dbReference type="EMBL" id="MU128977">
    <property type="protein sequence ID" value="KAF9513083.1"/>
    <property type="molecule type" value="Genomic_DNA"/>
</dbReference>
<dbReference type="SMART" id="SM00257">
    <property type="entry name" value="LysM"/>
    <property type="match status" value="2"/>
</dbReference>
<evidence type="ECO:0000313" key="4">
    <source>
        <dbReference type="EMBL" id="KAF9513083.1"/>
    </source>
</evidence>
<evidence type="ECO:0000256" key="1">
    <source>
        <dbReference type="ARBA" id="ARBA00022669"/>
    </source>
</evidence>
<gene>
    <name evidence="4" type="ORF">BS47DRAFT_1296759</name>
</gene>
<dbReference type="OrthoDB" id="5985073at2759"/>
<name>A0A9P6DVW1_9AGAM</name>
<dbReference type="CDD" id="cd00118">
    <property type="entry name" value="LysM"/>
    <property type="match status" value="2"/>
</dbReference>
<dbReference type="InterPro" id="IPR052210">
    <property type="entry name" value="LysM1-like"/>
</dbReference>
<evidence type="ECO:0000259" key="3">
    <source>
        <dbReference type="PROSITE" id="PS51782"/>
    </source>
</evidence>
<proteinExistence type="predicted"/>
<dbReference type="InterPro" id="IPR018392">
    <property type="entry name" value="LysM"/>
</dbReference>
<dbReference type="Gene3D" id="3.10.350.10">
    <property type="entry name" value="LysM domain"/>
    <property type="match status" value="2"/>
</dbReference>
<dbReference type="PANTHER" id="PTHR34997:SF1">
    <property type="entry name" value="PEPTIDOGLYCAN-BINDING LYSIN DOMAIN"/>
    <property type="match status" value="1"/>
</dbReference>
<dbReference type="Proteomes" id="UP000886523">
    <property type="component" value="Unassembled WGS sequence"/>
</dbReference>
<dbReference type="Pfam" id="PF01476">
    <property type="entry name" value="LysM"/>
    <property type="match status" value="2"/>
</dbReference>
<dbReference type="GO" id="GO:0008061">
    <property type="term" value="F:chitin binding"/>
    <property type="evidence" value="ECO:0007669"/>
    <property type="project" value="UniProtKB-KW"/>
</dbReference>
<feature type="domain" description="LysM" evidence="3">
    <location>
        <begin position="73"/>
        <end position="119"/>
    </location>
</feature>
<sequence>MDTENPLTTAIAASKCTRTYTVREGDTCDSISAAHNASTYQLAVVNPAIDSGCSNLEIGQVLCLGTMGADCTKTYTVVAGDVCESVVGAYGIDLPLLYANNPILDVACDNLYIGEVVCVDNKYNVPSLATNRTKPVPPPYAVPALPYCDEI</sequence>
<feature type="domain" description="LysM" evidence="3">
    <location>
        <begin position="18"/>
        <end position="64"/>
    </location>
</feature>
<dbReference type="PROSITE" id="PS51782">
    <property type="entry name" value="LYSM"/>
    <property type="match status" value="2"/>
</dbReference>
<evidence type="ECO:0000313" key="5">
    <source>
        <dbReference type="Proteomes" id="UP000886523"/>
    </source>
</evidence>
<keyword evidence="2" id="KW-0843">Virulence</keyword>
<keyword evidence="5" id="KW-1185">Reference proteome</keyword>
<dbReference type="InterPro" id="IPR036779">
    <property type="entry name" value="LysM_dom_sf"/>
</dbReference>
<organism evidence="4 5">
    <name type="scientific">Hydnum rufescens UP504</name>
    <dbReference type="NCBI Taxonomy" id="1448309"/>
    <lineage>
        <taxon>Eukaryota</taxon>
        <taxon>Fungi</taxon>
        <taxon>Dikarya</taxon>
        <taxon>Basidiomycota</taxon>
        <taxon>Agaricomycotina</taxon>
        <taxon>Agaricomycetes</taxon>
        <taxon>Cantharellales</taxon>
        <taxon>Hydnaceae</taxon>
        <taxon>Hydnum</taxon>
    </lineage>
</organism>
<dbReference type="AlphaFoldDB" id="A0A9P6DVW1"/>
<dbReference type="SUPFAM" id="SSF54106">
    <property type="entry name" value="LysM domain"/>
    <property type="match status" value="2"/>
</dbReference>
<evidence type="ECO:0000256" key="2">
    <source>
        <dbReference type="ARBA" id="ARBA00023026"/>
    </source>
</evidence>
<keyword evidence="1" id="KW-0147">Chitin-binding</keyword>
<accession>A0A9P6DVW1</accession>
<dbReference type="PANTHER" id="PTHR34997">
    <property type="entry name" value="AM15"/>
    <property type="match status" value="1"/>
</dbReference>
<comment type="caution">
    <text evidence="4">The sequence shown here is derived from an EMBL/GenBank/DDBJ whole genome shotgun (WGS) entry which is preliminary data.</text>
</comment>
<reference evidence="4" key="1">
    <citation type="journal article" date="2020" name="Nat. Commun.">
        <title>Large-scale genome sequencing of mycorrhizal fungi provides insights into the early evolution of symbiotic traits.</title>
        <authorList>
            <person name="Miyauchi S."/>
            <person name="Kiss E."/>
            <person name="Kuo A."/>
            <person name="Drula E."/>
            <person name="Kohler A."/>
            <person name="Sanchez-Garcia M."/>
            <person name="Morin E."/>
            <person name="Andreopoulos B."/>
            <person name="Barry K.W."/>
            <person name="Bonito G."/>
            <person name="Buee M."/>
            <person name="Carver A."/>
            <person name="Chen C."/>
            <person name="Cichocki N."/>
            <person name="Clum A."/>
            <person name="Culley D."/>
            <person name="Crous P.W."/>
            <person name="Fauchery L."/>
            <person name="Girlanda M."/>
            <person name="Hayes R.D."/>
            <person name="Keri Z."/>
            <person name="LaButti K."/>
            <person name="Lipzen A."/>
            <person name="Lombard V."/>
            <person name="Magnuson J."/>
            <person name="Maillard F."/>
            <person name="Murat C."/>
            <person name="Nolan M."/>
            <person name="Ohm R.A."/>
            <person name="Pangilinan J."/>
            <person name="Pereira M.F."/>
            <person name="Perotto S."/>
            <person name="Peter M."/>
            <person name="Pfister S."/>
            <person name="Riley R."/>
            <person name="Sitrit Y."/>
            <person name="Stielow J.B."/>
            <person name="Szollosi G."/>
            <person name="Zifcakova L."/>
            <person name="Stursova M."/>
            <person name="Spatafora J.W."/>
            <person name="Tedersoo L."/>
            <person name="Vaario L.M."/>
            <person name="Yamada A."/>
            <person name="Yan M."/>
            <person name="Wang P."/>
            <person name="Xu J."/>
            <person name="Bruns T."/>
            <person name="Baldrian P."/>
            <person name="Vilgalys R."/>
            <person name="Dunand C."/>
            <person name="Henrissat B."/>
            <person name="Grigoriev I.V."/>
            <person name="Hibbett D."/>
            <person name="Nagy L.G."/>
            <person name="Martin F.M."/>
        </authorList>
    </citation>
    <scope>NUCLEOTIDE SEQUENCE</scope>
    <source>
        <strain evidence="4">UP504</strain>
    </source>
</reference>